<evidence type="ECO:0000313" key="3">
    <source>
        <dbReference type="Proteomes" id="UP001066276"/>
    </source>
</evidence>
<dbReference type="EMBL" id="JANPWB010000011">
    <property type="protein sequence ID" value="KAJ1126851.1"/>
    <property type="molecule type" value="Genomic_DNA"/>
</dbReference>
<evidence type="ECO:0000256" key="1">
    <source>
        <dbReference type="SAM" id="MobiDB-lite"/>
    </source>
</evidence>
<evidence type="ECO:0000313" key="2">
    <source>
        <dbReference type="EMBL" id="KAJ1126851.1"/>
    </source>
</evidence>
<gene>
    <name evidence="2" type="ORF">NDU88_005257</name>
</gene>
<sequence>MTDGLDRELDSPTTSNIESGAERRSADSCGHKIEDIGNPDGRIPEHIPARSREEETIAEAGNPDIRVPDSLKRDDGLRAWGTLNARDAEEGDEQRGERREVVDGHTPAEEQTSTGQDDTTTGQDGPKELELPPRPRRDVSKSGTVLLEGQTSLYSE</sequence>
<accession>A0AAV7PHJ9</accession>
<feature type="compositionally biased region" description="Basic and acidic residues" evidence="1">
    <location>
        <begin position="1"/>
        <end position="10"/>
    </location>
</feature>
<feature type="compositionally biased region" description="Low complexity" evidence="1">
    <location>
        <begin position="111"/>
        <end position="124"/>
    </location>
</feature>
<feature type="compositionally biased region" description="Basic and acidic residues" evidence="1">
    <location>
        <begin position="125"/>
        <end position="140"/>
    </location>
</feature>
<protein>
    <submittedName>
        <fullName evidence="2">Uncharacterized protein</fullName>
    </submittedName>
</protein>
<feature type="compositionally biased region" description="Basic and acidic residues" evidence="1">
    <location>
        <begin position="42"/>
        <end position="55"/>
    </location>
</feature>
<dbReference type="AlphaFoldDB" id="A0AAV7PHJ9"/>
<feature type="compositionally biased region" description="Basic and acidic residues" evidence="1">
    <location>
        <begin position="93"/>
        <end position="108"/>
    </location>
</feature>
<name>A0AAV7PHJ9_PLEWA</name>
<proteinExistence type="predicted"/>
<feature type="compositionally biased region" description="Basic and acidic residues" evidence="1">
    <location>
        <begin position="20"/>
        <end position="35"/>
    </location>
</feature>
<reference evidence="2" key="1">
    <citation type="journal article" date="2022" name="bioRxiv">
        <title>Sequencing and chromosome-scale assembly of the giantPleurodeles waltlgenome.</title>
        <authorList>
            <person name="Brown T."/>
            <person name="Elewa A."/>
            <person name="Iarovenko S."/>
            <person name="Subramanian E."/>
            <person name="Araus A.J."/>
            <person name="Petzold A."/>
            <person name="Susuki M."/>
            <person name="Suzuki K.-i.T."/>
            <person name="Hayashi T."/>
            <person name="Toyoda A."/>
            <person name="Oliveira C."/>
            <person name="Osipova E."/>
            <person name="Leigh N.D."/>
            <person name="Simon A."/>
            <person name="Yun M.H."/>
        </authorList>
    </citation>
    <scope>NUCLEOTIDE SEQUENCE</scope>
    <source>
        <strain evidence="2">20211129_DDA</strain>
        <tissue evidence="2">Liver</tissue>
    </source>
</reference>
<keyword evidence="3" id="KW-1185">Reference proteome</keyword>
<comment type="caution">
    <text evidence="2">The sequence shown here is derived from an EMBL/GenBank/DDBJ whole genome shotgun (WGS) entry which is preliminary data.</text>
</comment>
<dbReference type="Proteomes" id="UP001066276">
    <property type="component" value="Chromosome 7"/>
</dbReference>
<feature type="region of interest" description="Disordered" evidence="1">
    <location>
        <begin position="1"/>
        <end position="156"/>
    </location>
</feature>
<organism evidence="2 3">
    <name type="scientific">Pleurodeles waltl</name>
    <name type="common">Iberian ribbed newt</name>
    <dbReference type="NCBI Taxonomy" id="8319"/>
    <lineage>
        <taxon>Eukaryota</taxon>
        <taxon>Metazoa</taxon>
        <taxon>Chordata</taxon>
        <taxon>Craniata</taxon>
        <taxon>Vertebrata</taxon>
        <taxon>Euteleostomi</taxon>
        <taxon>Amphibia</taxon>
        <taxon>Batrachia</taxon>
        <taxon>Caudata</taxon>
        <taxon>Salamandroidea</taxon>
        <taxon>Salamandridae</taxon>
        <taxon>Pleurodelinae</taxon>
        <taxon>Pleurodeles</taxon>
    </lineage>
</organism>
<feature type="compositionally biased region" description="Basic and acidic residues" evidence="1">
    <location>
        <begin position="66"/>
        <end position="77"/>
    </location>
</feature>